<feature type="region of interest" description="Disordered" evidence="1">
    <location>
        <begin position="1"/>
        <end position="21"/>
    </location>
</feature>
<evidence type="ECO:0000313" key="2">
    <source>
        <dbReference type="EMBL" id="GBP38942.1"/>
    </source>
</evidence>
<keyword evidence="3" id="KW-1185">Reference proteome</keyword>
<accession>A0A4C1VKL3</accession>
<sequence length="180" mass="19990">MKAAHAREQHRRKSSQGKYEESCRKAGQGIEGLAISRLYDSDKKPHARYMLGYFNSDLQPLIAVRAVFVALEANLHDYIQNNTRPARGIAIAATIGIAIVVEMDVIKNIGDDVFRKELAAVRRHCARSRHGASDLNRPKLPFNSLLGQASTLLERTDAQPPPAFTNPSVSIKRLWDGICT</sequence>
<organism evidence="2 3">
    <name type="scientific">Eumeta variegata</name>
    <name type="common">Bagworm moth</name>
    <name type="synonym">Eumeta japonica</name>
    <dbReference type="NCBI Taxonomy" id="151549"/>
    <lineage>
        <taxon>Eukaryota</taxon>
        <taxon>Metazoa</taxon>
        <taxon>Ecdysozoa</taxon>
        <taxon>Arthropoda</taxon>
        <taxon>Hexapoda</taxon>
        <taxon>Insecta</taxon>
        <taxon>Pterygota</taxon>
        <taxon>Neoptera</taxon>
        <taxon>Endopterygota</taxon>
        <taxon>Lepidoptera</taxon>
        <taxon>Glossata</taxon>
        <taxon>Ditrysia</taxon>
        <taxon>Tineoidea</taxon>
        <taxon>Psychidae</taxon>
        <taxon>Oiketicinae</taxon>
        <taxon>Eumeta</taxon>
    </lineage>
</organism>
<proteinExistence type="predicted"/>
<comment type="caution">
    <text evidence="2">The sequence shown here is derived from an EMBL/GenBank/DDBJ whole genome shotgun (WGS) entry which is preliminary data.</text>
</comment>
<evidence type="ECO:0000313" key="3">
    <source>
        <dbReference type="Proteomes" id="UP000299102"/>
    </source>
</evidence>
<protein>
    <submittedName>
        <fullName evidence="2">Uncharacterized protein</fullName>
    </submittedName>
</protein>
<name>A0A4C1VKL3_EUMVA</name>
<dbReference type="EMBL" id="BGZK01000356">
    <property type="protein sequence ID" value="GBP38942.1"/>
    <property type="molecule type" value="Genomic_DNA"/>
</dbReference>
<gene>
    <name evidence="2" type="ORF">EVAR_95692_1</name>
</gene>
<reference evidence="2 3" key="1">
    <citation type="journal article" date="2019" name="Commun. Biol.">
        <title>The bagworm genome reveals a unique fibroin gene that provides high tensile strength.</title>
        <authorList>
            <person name="Kono N."/>
            <person name="Nakamura H."/>
            <person name="Ohtoshi R."/>
            <person name="Tomita M."/>
            <person name="Numata K."/>
            <person name="Arakawa K."/>
        </authorList>
    </citation>
    <scope>NUCLEOTIDE SEQUENCE [LARGE SCALE GENOMIC DNA]</scope>
</reference>
<evidence type="ECO:0000256" key="1">
    <source>
        <dbReference type="SAM" id="MobiDB-lite"/>
    </source>
</evidence>
<dbReference type="Proteomes" id="UP000299102">
    <property type="component" value="Unassembled WGS sequence"/>
</dbReference>
<dbReference type="AlphaFoldDB" id="A0A4C1VKL3"/>